<dbReference type="AlphaFoldDB" id="A0A2P1QT30"/>
<feature type="compositionally biased region" description="Polar residues" evidence="1">
    <location>
        <begin position="26"/>
        <end position="35"/>
    </location>
</feature>
<reference evidence="2 3" key="1">
    <citation type="journal article" date="2015" name="Genome Announc.">
        <title>Draft Genome Sequences of Leptospira santarosai Strains U160, U164, and U233, Isolated from Asymptomatic Cattle.</title>
        <authorList>
            <person name="Kremer F.S."/>
            <person name="Eslabao M.R."/>
            <person name="Provisor M."/>
            <person name="Woloski R.D."/>
            <person name="Ramires O.V."/>
            <person name="Moreno L.Z."/>
            <person name="Moreno A.M."/>
            <person name="Hamond C."/>
            <person name="Lilenbaum W."/>
            <person name="Dellagostin O.A."/>
        </authorList>
    </citation>
    <scope>NUCLEOTIDE SEQUENCE [LARGE SCALE GENOMIC DNA]</scope>
    <source>
        <strain evidence="2 3">U160</strain>
    </source>
</reference>
<organism evidence="2 3">
    <name type="scientific">Leptospira santarosai</name>
    <dbReference type="NCBI Taxonomy" id="28183"/>
    <lineage>
        <taxon>Bacteria</taxon>
        <taxon>Pseudomonadati</taxon>
        <taxon>Spirochaetota</taxon>
        <taxon>Spirochaetia</taxon>
        <taxon>Leptospirales</taxon>
        <taxon>Leptospiraceae</taxon>
        <taxon>Leptospira</taxon>
    </lineage>
</organism>
<feature type="region of interest" description="Disordered" evidence="1">
    <location>
        <begin position="1"/>
        <end position="35"/>
    </location>
</feature>
<gene>
    <name evidence="2" type="ORF">XB16_1737</name>
</gene>
<protein>
    <submittedName>
        <fullName evidence="2">Uncharacterized protein</fullName>
    </submittedName>
</protein>
<accession>A0A2P1QT30</accession>
<name>A0A2P1QT30_9LEPT</name>
<evidence type="ECO:0000313" key="2">
    <source>
        <dbReference type="EMBL" id="AVQ12065.1"/>
    </source>
</evidence>
<proteinExistence type="predicted"/>
<dbReference type="Proteomes" id="UP000033961">
    <property type="component" value="Chromosome I"/>
</dbReference>
<evidence type="ECO:0000313" key="3">
    <source>
        <dbReference type="Proteomes" id="UP000033961"/>
    </source>
</evidence>
<sequence length="55" mass="6472">MFRGKSETPQSLVEQEVRLRSGESPLEQNSSFKSQQDTIRFFKKVKRDMTLPGRR</sequence>
<dbReference type="EMBL" id="CP027843">
    <property type="protein sequence ID" value="AVQ12065.1"/>
    <property type="molecule type" value="Genomic_DNA"/>
</dbReference>
<evidence type="ECO:0000256" key="1">
    <source>
        <dbReference type="SAM" id="MobiDB-lite"/>
    </source>
</evidence>